<keyword evidence="10 14" id="KW-0547">Nucleotide-binding</keyword>
<accession>A0A6H2H966</accession>
<dbReference type="PANTHER" id="PTHR34848">
    <property type="match status" value="1"/>
</dbReference>
<evidence type="ECO:0000313" key="17">
    <source>
        <dbReference type="EMBL" id="QJC56026.1"/>
    </source>
</evidence>
<organism evidence="17 18">
    <name type="scientific">Polaromonas vacuolata</name>
    <dbReference type="NCBI Taxonomy" id="37448"/>
    <lineage>
        <taxon>Bacteria</taxon>
        <taxon>Pseudomonadati</taxon>
        <taxon>Pseudomonadota</taxon>
        <taxon>Betaproteobacteria</taxon>
        <taxon>Burkholderiales</taxon>
        <taxon>Comamonadaceae</taxon>
        <taxon>Polaromonas</taxon>
    </lineage>
</organism>
<feature type="binding site" evidence="16">
    <location>
        <begin position="69"/>
        <end position="71"/>
    </location>
    <ligand>
        <name>GTP</name>
        <dbReference type="ChEBI" id="CHEBI:37565"/>
    </ligand>
</feature>
<evidence type="ECO:0000313" key="18">
    <source>
        <dbReference type="Proteomes" id="UP000502041"/>
    </source>
</evidence>
<evidence type="ECO:0000256" key="9">
    <source>
        <dbReference type="ARBA" id="ARBA00022679"/>
    </source>
</evidence>
<evidence type="ECO:0000256" key="7">
    <source>
        <dbReference type="ARBA" id="ARBA00007490"/>
    </source>
</evidence>
<comment type="pathway">
    <text evidence="6 14">Cofactor biosynthesis; adenosylcobalamin biosynthesis; adenosylcobalamin from cob(II)yrinate a,c-diamide: step 5/7.</text>
</comment>
<dbReference type="CDD" id="cd00544">
    <property type="entry name" value="CobU"/>
    <property type="match status" value="1"/>
</dbReference>
<dbReference type="EC" id="2.7.7.62" evidence="14"/>
<keyword evidence="11 14" id="KW-0418">Kinase</keyword>
<evidence type="ECO:0000256" key="5">
    <source>
        <dbReference type="ARBA" id="ARBA00004692"/>
    </source>
</evidence>
<gene>
    <name evidence="17" type="primary">cobP</name>
    <name evidence="17" type="ORF">HC248_01310</name>
</gene>
<evidence type="ECO:0000256" key="4">
    <source>
        <dbReference type="ARBA" id="ARBA00003889"/>
    </source>
</evidence>
<reference evidence="17 18" key="1">
    <citation type="submission" date="2020-04" db="EMBL/GenBank/DDBJ databases">
        <title>Complete genome of a Psychrophilic, Marine, Gas Vacuolate Bacterium Polaromonas vacuolata KCTC 22033T.</title>
        <authorList>
            <person name="Hwang K."/>
            <person name="Kim K.M."/>
        </authorList>
    </citation>
    <scope>NUCLEOTIDE SEQUENCE [LARGE SCALE GENOMIC DNA]</scope>
    <source>
        <strain evidence="17 18">KCTC 22033</strain>
    </source>
</reference>
<keyword evidence="18" id="KW-1185">Reference proteome</keyword>
<dbReference type="KEGG" id="pvac:HC248_01310"/>
<comment type="function">
    <text evidence="4 14">Catalyzes ATP-dependent phosphorylation of adenosylcobinamide and addition of GMP to adenosylcobinamide phosphate.</text>
</comment>
<evidence type="ECO:0000256" key="10">
    <source>
        <dbReference type="ARBA" id="ARBA00022741"/>
    </source>
</evidence>
<dbReference type="InterPro" id="IPR003203">
    <property type="entry name" value="CobU/CobP"/>
</dbReference>
<comment type="catalytic activity">
    <reaction evidence="3">
        <text>adenosylcob(III)inamide + GTP = adenosylcob(III)inamide phosphate + GDP + H(+)</text>
        <dbReference type="Rhea" id="RHEA:15765"/>
        <dbReference type="ChEBI" id="CHEBI:2480"/>
        <dbReference type="ChEBI" id="CHEBI:15378"/>
        <dbReference type="ChEBI" id="CHEBI:37565"/>
        <dbReference type="ChEBI" id="CHEBI:58189"/>
        <dbReference type="ChEBI" id="CHEBI:58502"/>
        <dbReference type="EC" id="2.7.1.156"/>
    </reaction>
</comment>
<evidence type="ECO:0000256" key="14">
    <source>
        <dbReference type="PIRNR" id="PIRNR006135"/>
    </source>
</evidence>
<dbReference type="GO" id="GO:0005524">
    <property type="term" value="F:ATP binding"/>
    <property type="evidence" value="ECO:0007669"/>
    <property type="project" value="UniProtKB-UniRule"/>
</dbReference>
<dbReference type="AlphaFoldDB" id="A0A6H2H966"/>
<evidence type="ECO:0000256" key="16">
    <source>
        <dbReference type="PIRSR" id="PIRSR006135-2"/>
    </source>
</evidence>
<dbReference type="GO" id="GO:0005525">
    <property type="term" value="F:GTP binding"/>
    <property type="evidence" value="ECO:0007669"/>
    <property type="project" value="UniProtKB-UniRule"/>
</dbReference>
<name>A0A6H2H966_9BURK</name>
<evidence type="ECO:0000256" key="2">
    <source>
        <dbReference type="ARBA" id="ARBA00000711"/>
    </source>
</evidence>
<dbReference type="SUPFAM" id="SSF52540">
    <property type="entry name" value="P-loop containing nucleoside triphosphate hydrolases"/>
    <property type="match status" value="1"/>
</dbReference>
<dbReference type="UniPathway" id="UPA00148">
    <property type="reaction ID" value="UER00236"/>
</dbReference>
<comment type="similarity">
    <text evidence="7 14">Belongs to the CobU/CobP family.</text>
</comment>
<evidence type="ECO:0000256" key="8">
    <source>
        <dbReference type="ARBA" id="ARBA00022573"/>
    </source>
</evidence>
<evidence type="ECO:0000256" key="3">
    <source>
        <dbReference type="ARBA" id="ARBA00001522"/>
    </source>
</evidence>
<dbReference type="PIRSF" id="PIRSF006135">
    <property type="entry name" value="CobU"/>
    <property type="match status" value="1"/>
</dbReference>
<keyword evidence="9 14" id="KW-0808">Transferase</keyword>
<comment type="pathway">
    <text evidence="5 14">Cofactor biosynthesis; adenosylcobalamin biosynthesis; adenosylcobalamin from cob(II)yrinate a,c-diamide: step 6/7.</text>
</comment>
<dbReference type="GO" id="GO:0009236">
    <property type="term" value="P:cobalamin biosynthetic process"/>
    <property type="evidence" value="ECO:0007669"/>
    <property type="project" value="UniProtKB-UniRule"/>
</dbReference>
<dbReference type="GO" id="GO:0043752">
    <property type="term" value="F:adenosylcobinamide kinase activity"/>
    <property type="evidence" value="ECO:0007669"/>
    <property type="project" value="UniProtKB-EC"/>
</dbReference>
<dbReference type="Gene3D" id="3.40.50.300">
    <property type="entry name" value="P-loop containing nucleotide triphosphate hydrolases"/>
    <property type="match status" value="1"/>
</dbReference>
<feature type="active site" description="GMP-histidine intermediate" evidence="15">
    <location>
        <position position="85"/>
    </location>
</feature>
<evidence type="ECO:0000256" key="15">
    <source>
        <dbReference type="PIRSR" id="PIRSR006135-1"/>
    </source>
</evidence>
<feature type="binding site" evidence="16">
    <location>
        <position position="100"/>
    </location>
    <ligand>
        <name>GTP</name>
        <dbReference type="ChEBI" id="CHEBI:37565"/>
    </ligand>
</feature>
<evidence type="ECO:0000256" key="11">
    <source>
        <dbReference type="ARBA" id="ARBA00022777"/>
    </source>
</evidence>
<protein>
    <recommendedName>
        <fullName evidence="14">Bifunctional adenosylcobalamin biosynthesis protein</fullName>
        <ecNumber evidence="14">2.7.1.156</ecNumber>
        <ecNumber evidence="14">2.7.7.62</ecNumber>
    </recommendedName>
</protein>
<evidence type="ECO:0000256" key="12">
    <source>
        <dbReference type="ARBA" id="ARBA00022840"/>
    </source>
</evidence>
<evidence type="ECO:0000256" key="1">
    <source>
        <dbReference type="ARBA" id="ARBA00000312"/>
    </source>
</evidence>
<keyword evidence="13 14" id="KW-0342">GTP-binding</keyword>
<dbReference type="Pfam" id="PF02283">
    <property type="entry name" value="CobU"/>
    <property type="match status" value="1"/>
</dbReference>
<keyword evidence="12 14" id="KW-0067">ATP-binding</keyword>
<proteinExistence type="inferred from homology"/>
<feature type="binding site" evidence="16">
    <location>
        <begin position="39"/>
        <end position="46"/>
    </location>
    <ligand>
        <name>GTP</name>
        <dbReference type="ChEBI" id="CHEBI:37565"/>
    </ligand>
</feature>
<sequence length="221" mass="24630">MILYFFSLRFANFQSVRTPFFSLTRYLRMSRQVNELILGGQKSGKSRRAEMLASAWLAHSTDHKAMLIATAQPWDDEMQTRIERHQQDRASRVPEMTTLEEPLRLVQAIEQLSHANNLIVIDCLTLWLGNLLMPALANTDDEKTRHDKAQVQISRLITGIQNSAGPLVFVGNEIGLGVIPMGRETRAFVDALGLLNQGVASACERVTFMAAGLPLTLKPAA</sequence>
<evidence type="ECO:0000256" key="13">
    <source>
        <dbReference type="ARBA" id="ARBA00023134"/>
    </source>
</evidence>
<dbReference type="EMBL" id="CP051461">
    <property type="protein sequence ID" value="QJC56026.1"/>
    <property type="molecule type" value="Genomic_DNA"/>
</dbReference>
<dbReference type="Proteomes" id="UP000502041">
    <property type="component" value="Chromosome"/>
</dbReference>
<comment type="catalytic activity">
    <reaction evidence="2 14">
        <text>adenosylcob(III)inamide phosphate + GTP + H(+) = adenosylcob(III)inamide-GDP + diphosphate</text>
        <dbReference type="Rhea" id="RHEA:22712"/>
        <dbReference type="ChEBI" id="CHEBI:15378"/>
        <dbReference type="ChEBI" id="CHEBI:33019"/>
        <dbReference type="ChEBI" id="CHEBI:37565"/>
        <dbReference type="ChEBI" id="CHEBI:58502"/>
        <dbReference type="ChEBI" id="CHEBI:60487"/>
        <dbReference type="EC" id="2.7.7.62"/>
    </reaction>
</comment>
<evidence type="ECO:0000256" key="6">
    <source>
        <dbReference type="ARBA" id="ARBA00005159"/>
    </source>
</evidence>
<dbReference type="PANTHER" id="PTHR34848:SF1">
    <property type="entry name" value="BIFUNCTIONAL ADENOSYLCOBALAMIN BIOSYNTHESIS PROTEIN COBU"/>
    <property type="match status" value="1"/>
</dbReference>
<comment type="catalytic activity">
    <reaction evidence="1 14">
        <text>adenosylcob(III)inamide + ATP = adenosylcob(III)inamide phosphate + ADP + H(+)</text>
        <dbReference type="Rhea" id="RHEA:15769"/>
        <dbReference type="ChEBI" id="CHEBI:2480"/>
        <dbReference type="ChEBI" id="CHEBI:15378"/>
        <dbReference type="ChEBI" id="CHEBI:30616"/>
        <dbReference type="ChEBI" id="CHEBI:58502"/>
        <dbReference type="ChEBI" id="CHEBI:456216"/>
        <dbReference type="EC" id="2.7.1.156"/>
    </reaction>
</comment>
<dbReference type="InterPro" id="IPR027417">
    <property type="entry name" value="P-loop_NTPase"/>
</dbReference>
<dbReference type="EC" id="2.7.1.156" evidence="14"/>
<keyword evidence="8 14" id="KW-0169">Cobalamin biosynthesis</keyword>
<feature type="binding site" evidence="16">
    <location>
        <position position="122"/>
    </location>
    <ligand>
        <name>GTP</name>
        <dbReference type="ChEBI" id="CHEBI:37565"/>
    </ligand>
</feature>
<dbReference type="GO" id="GO:0008820">
    <property type="term" value="F:cobinamide phosphate guanylyltransferase activity"/>
    <property type="evidence" value="ECO:0007669"/>
    <property type="project" value="UniProtKB-UniRule"/>
</dbReference>